<feature type="region of interest" description="Disordered" evidence="6">
    <location>
        <begin position="109"/>
        <end position="142"/>
    </location>
</feature>
<dbReference type="GeneID" id="70124162"/>
<keyword evidence="2 5" id="KW-0238">DNA-binding</keyword>
<dbReference type="Gene3D" id="1.10.10.10">
    <property type="entry name" value="Winged helix-like DNA-binding domain superfamily/Winged helix DNA-binding domain"/>
    <property type="match status" value="1"/>
</dbReference>
<feature type="region of interest" description="Disordered" evidence="6">
    <location>
        <begin position="217"/>
        <end position="259"/>
    </location>
</feature>
<evidence type="ECO:0000256" key="1">
    <source>
        <dbReference type="ARBA" id="ARBA00023015"/>
    </source>
</evidence>
<dbReference type="InterPro" id="IPR036390">
    <property type="entry name" value="WH_DNA-bd_sf"/>
</dbReference>
<dbReference type="SUPFAM" id="SSF46785">
    <property type="entry name" value="Winged helix' DNA-binding domain"/>
    <property type="match status" value="1"/>
</dbReference>
<evidence type="ECO:0000313" key="8">
    <source>
        <dbReference type="EMBL" id="KAH6657061.1"/>
    </source>
</evidence>
<protein>
    <recommendedName>
        <fullName evidence="7">Fork-head domain-containing protein</fullName>
    </recommendedName>
</protein>
<dbReference type="RefSeq" id="XP_045961295.1">
    <property type="nucleotide sequence ID" value="XM_046095269.1"/>
</dbReference>
<feature type="compositionally biased region" description="Low complexity" evidence="6">
    <location>
        <begin position="391"/>
        <end position="403"/>
    </location>
</feature>
<evidence type="ECO:0000256" key="2">
    <source>
        <dbReference type="ARBA" id="ARBA00023125"/>
    </source>
</evidence>
<sequence length="569" mass="62773">MQMPFCDGLPVSYPCSASPDSNPRQTCTTQSTPGCGGHPNPEGYYTPSPSLVSAETFHAAHHQTTHFPPILATAIQAYPLSQIRSAGSAQVMWPTPPATTYEDFEDYTYQHSPTSRPLSVHPDTPSISSSVNSPRSWSSPDAQQLSYNQAVWRSQESTPPYSMQFSIHVNTDDRFHQQLAPSPYASSLLATNMEHNAMSPEAPGMITDIVDSAMSNRSVSPVPNNGLSNDYTFDDEETSFAPGRGDNGSDEEEAKREDEPYAQLIYKAFMSREDHAMTLQEIYQWFRENTDKANSENKGWQNSIRHNLSMNGAFVKRERLPEAGGPVTDNGEPKKTSEWLLQGWAVTEGVQSTTRYRKSNPSRRGGSNSQRLPGNHHPSARASSGRKGGNAASRTRSAASRTALRRQQYCDLAHSIRTKNTLAPEGFIGRQYVGPQSMNFTHSMEGNPVTPPEVPVGAILFEDTMHGHQVLQSGTAQGYYFEPTQPQHRHIRQPHPQSHPGPNAFKLEDITSVYQPPPVAQASDPNDPSQLTAHLPTAFSQLFTDDVGDNPARISNMGYGWNDGSHYQL</sequence>
<dbReference type="PROSITE" id="PS50039">
    <property type="entry name" value="FORK_HEAD_3"/>
    <property type="match status" value="1"/>
</dbReference>
<proteinExistence type="predicted"/>
<feature type="domain" description="Fork-head" evidence="7">
    <location>
        <begin position="256"/>
        <end position="360"/>
    </location>
</feature>
<feature type="compositionally biased region" description="Polar residues" evidence="6">
    <location>
        <begin position="18"/>
        <end position="33"/>
    </location>
</feature>
<dbReference type="OrthoDB" id="5954824at2759"/>
<comment type="caution">
    <text evidence="8">The sequence shown here is derived from an EMBL/GenBank/DDBJ whole genome shotgun (WGS) entry which is preliminary data.</text>
</comment>
<dbReference type="PROSITE" id="PS00658">
    <property type="entry name" value="FORK_HEAD_2"/>
    <property type="match status" value="1"/>
</dbReference>
<comment type="subcellular location">
    <subcellularLocation>
        <location evidence="5">Nucleus</location>
    </subcellularLocation>
</comment>
<keyword evidence="4 5" id="KW-0539">Nucleus</keyword>
<evidence type="ECO:0000259" key="7">
    <source>
        <dbReference type="PROSITE" id="PS50039"/>
    </source>
</evidence>
<accession>A0A9P8URV5</accession>
<feature type="DNA-binding region" description="Fork-head" evidence="5">
    <location>
        <begin position="256"/>
        <end position="360"/>
    </location>
</feature>
<dbReference type="Pfam" id="PF00250">
    <property type="entry name" value="Forkhead"/>
    <property type="match status" value="1"/>
</dbReference>
<evidence type="ECO:0000256" key="4">
    <source>
        <dbReference type="ARBA" id="ARBA00023242"/>
    </source>
</evidence>
<dbReference type="PANTHER" id="PTHR46078:SF2">
    <property type="entry name" value="FORK-HEAD DOMAIN-CONTAINING PROTEIN"/>
    <property type="match status" value="1"/>
</dbReference>
<dbReference type="EMBL" id="JAGPXC010000002">
    <property type="protein sequence ID" value="KAH6657061.1"/>
    <property type="molecule type" value="Genomic_DNA"/>
</dbReference>
<evidence type="ECO:0000256" key="5">
    <source>
        <dbReference type="PROSITE-ProRule" id="PRU00089"/>
    </source>
</evidence>
<evidence type="ECO:0000256" key="3">
    <source>
        <dbReference type="ARBA" id="ARBA00023163"/>
    </source>
</evidence>
<dbReference type="InterPro" id="IPR036388">
    <property type="entry name" value="WH-like_DNA-bd_sf"/>
</dbReference>
<evidence type="ECO:0000256" key="6">
    <source>
        <dbReference type="SAM" id="MobiDB-lite"/>
    </source>
</evidence>
<keyword evidence="3" id="KW-0804">Transcription</keyword>
<feature type="compositionally biased region" description="Low complexity" evidence="6">
    <location>
        <begin position="122"/>
        <end position="140"/>
    </location>
</feature>
<reference evidence="8" key="1">
    <citation type="journal article" date="2021" name="Nat. Commun.">
        <title>Genetic determinants of endophytism in the Arabidopsis root mycobiome.</title>
        <authorList>
            <person name="Mesny F."/>
            <person name="Miyauchi S."/>
            <person name="Thiergart T."/>
            <person name="Pickel B."/>
            <person name="Atanasova L."/>
            <person name="Karlsson M."/>
            <person name="Huettel B."/>
            <person name="Barry K.W."/>
            <person name="Haridas S."/>
            <person name="Chen C."/>
            <person name="Bauer D."/>
            <person name="Andreopoulos W."/>
            <person name="Pangilinan J."/>
            <person name="LaButti K."/>
            <person name="Riley R."/>
            <person name="Lipzen A."/>
            <person name="Clum A."/>
            <person name="Drula E."/>
            <person name="Henrissat B."/>
            <person name="Kohler A."/>
            <person name="Grigoriev I.V."/>
            <person name="Martin F.M."/>
            <person name="Hacquard S."/>
        </authorList>
    </citation>
    <scope>NUCLEOTIDE SEQUENCE</scope>
    <source>
        <strain evidence="8">MPI-SDFR-AT-0073</strain>
    </source>
</reference>
<feature type="region of interest" description="Disordered" evidence="6">
    <location>
        <begin position="350"/>
        <end position="403"/>
    </location>
</feature>
<dbReference type="InterPro" id="IPR001766">
    <property type="entry name" value="Fork_head_dom"/>
</dbReference>
<organism evidence="8 9">
    <name type="scientific">Truncatella angustata</name>
    <dbReference type="NCBI Taxonomy" id="152316"/>
    <lineage>
        <taxon>Eukaryota</taxon>
        <taxon>Fungi</taxon>
        <taxon>Dikarya</taxon>
        <taxon>Ascomycota</taxon>
        <taxon>Pezizomycotina</taxon>
        <taxon>Sordariomycetes</taxon>
        <taxon>Xylariomycetidae</taxon>
        <taxon>Amphisphaeriales</taxon>
        <taxon>Sporocadaceae</taxon>
        <taxon>Truncatella</taxon>
    </lineage>
</organism>
<dbReference type="Proteomes" id="UP000758603">
    <property type="component" value="Unassembled WGS sequence"/>
</dbReference>
<dbReference type="AlphaFoldDB" id="A0A9P8URV5"/>
<gene>
    <name evidence="8" type="ORF">BKA67DRAFT_178763</name>
</gene>
<dbReference type="InterPro" id="IPR030456">
    <property type="entry name" value="TF_fork_head_CS_2"/>
</dbReference>
<feature type="region of interest" description="Disordered" evidence="6">
    <location>
        <begin position="16"/>
        <end position="48"/>
    </location>
</feature>
<dbReference type="InterPro" id="IPR045912">
    <property type="entry name" value="FOXJ2/3-like"/>
</dbReference>
<feature type="compositionally biased region" description="Polar residues" evidence="6">
    <location>
        <begin position="217"/>
        <end position="231"/>
    </location>
</feature>
<dbReference type="GO" id="GO:0000978">
    <property type="term" value="F:RNA polymerase II cis-regulatory region sequence-specific DNA binding"/>
    <property type="evidence" value="ECO:0007669"/>
    <property type="project" value="TreeGrafter"/>
</dbReference>
<evidence type="ECO:0000313" key="9">
    <source>
        <dbReference type="Proteomes" id="UP000758603"/>
    </source>
</evidence>
<dbReference type="PANTHER" id="PTHR46078">
    <property type="entry name" value="FORKHEAD BOX PROTEIN J2 FAMILY MEMBER"/>
    <property type="match status" value="1"/>
</dbReference>
<dbReference type="GO" id="GO:0005634">
    <property type="term" value="C:nucleus"/>
    <property type="evidence" value="ECO:0007669"/>
    <property type="project" value="UniProtKB-SubCell"/>
</dbReference>
<keyword evidence="1" id="KW-0805">Transcription regulation</keyword>
<name>A0A9P8URV5_9PEZI</name>
<keyword evidence="9" id="KW-1185">Reference proteome</keyword>
<dbReference type="GO" id="GO:0000981">
    <property type="term" value="F:DNA-binding transcription factor activity, RNA polymerase II-specific"/>
    <property type="evidence" value="ECO:0007669"/>
    <property type="project" value="TreeGrafter"/>
</dbReference>
<dbReference type="SMART" id="SM00339">
    <property type="entry name" value="FH"/>
    <property type="match status" value="1"/>
</dbReference>